<dbReference type="EMBL" id="CM042015">
    <property type="protein sequence ID" value="KAI3708071.1"/>
    <property type="molecule type" value="Genomic_DNA"/>
</dbReference>
<reference evidence="1 2" key="2">
    <citation type="journal article" date="2022" name="Mol. Ecol. Resour.">
        <title>The genomes of chicory, endive, great burdock and yacon provide insights into Asteraceae paleo-polyploidization history and plant inulin production.</title>
        <authorList>
            <person name="Fan W."/>
            <person name="Wang S."/>
            <person name="Wang H."/>
            <person name="Wang A."/>
            <person name="Jiang F."/>
            <person name="Liu H."/>
            <person name="Zhao H."/>
            <person name="Xu D."/>
            <person name="Zhang Y."/>
        </authorList>
    </citation>
    <scope>NUCLEOTIDE SEQUENCE [LARGE SCALE GENOMIC DNA]</scope>
    <source>
        <strain evidence="2">cv. Punajuju</strain>
        <tissue evidence="1">Leaves</tissue>
    </source>
</reference>
<protein>
    <submittedName>
        <fullName evidence="1">Uncharacterized protein</fullName>
    </submittedName>
</protein>
<proteinExistence type="predicted"/>
<comment type="caution">
    <text evidence="1">The sequence shown here is derived from an EMBL/GenBank/DDBJ whole genome shotgun (WGS) entry which is preliminary data.</text>
</comment>
<dbReference type="Proteomes" id="UP001055811">
    <property type="component" value="Linkage Group LG07"/>
</dbReference>
<organism evidence="1 2">
    <name type="scientific">Cichorium intybus</name>
    <name type="common">Chicory</name>
    <dbReference type="NCBI Taxonomy" id="13427"/>
    <lineage>
        <taxon>Eukaryota</taxon>
        <taxon>Viridiplantae</taxon>
        <taxon>Streptophyta</taxon>
        <taxon>Embryophyta</taxon>
        <taxon>Tracheophyta</taxon>
        <taxon>Spermatophyta</taxon>
        <taxon>Magnoliopsida</taxon>
        <taxon>eudicotyledons</taxon>
        <taxon>Gunneridae</taxon>
        <taxon>Pentapetalae</taxon>
        <taxon>asterids</taxon>
        <taxon>campanulids</taxon>
        <taxon>Asterales</taxon>
        <taxon>Asteraceae</taxon>
        <taxon>Cichorioideae</taxon>
        <taxon>Cichorieae</taxon>
        <taxon>Cichoriinae</taxon>
        <taxon>Cichorium</taxon>
    </lineage>
</organism>
<gene>
    <name evidence="1" type="ORF">L2E82_37105</name>
</gene>
<name>A0ACB9AEY0_CICIN</name>
<keyword evidence="2" id="KW-1185">Reference proteome</keyword>
<evidence type="ECO:0000313" key="2">
    <source>
        <dbReference type="Proteomes" id="UP001055811"/>
    </source>
</evidence>
<sequence>MQRGGCARKRKHDLDTAHRQRSREGRLWRRLNPPKPPKTKRCVKVNGVYEARDPRMKRYVETVNNMAKLFDKFTIRQIARSENRRADTLSKLASTSFDHLTKKVLVEVLKEQSIDETQVKEIATEGTAWMTPIIDYIRHRILLKDDGEAKKIRIKAPQYSIMDGRLYNKGYIVPWLKCITSQEGQEML</sequence>
<accession>A0ACB9AEY0</accession>
<reference evidence="2" key="1">
    <citation type="journal article" date="2022" name="Mol. Ecol. Resour.">
        <title>The genomes of chicory, endive, great burdock and yacon provide insights into Asteraceae palaeo-polyploidization history and plant inulin production.</title>
        <authorList>
            <person name="Fan W."/>
            <person name="Wang S."/>
            <person name="Wang H."/>
            <person name="Wang A."/>
            <person name="Jiang F."/>
            <person name="Liu H."/>
            <person name="Zhao H."/>
            <person name="Xu D."/>
            <person name="Zhang Y."/>
        </authorList>
    </citation>
    <scope>NUCLEOTIDE SEQUENCE [LARGE SCALE GENOMIC DNA]</scope>
    <source>
        <strain evidence="2">cv. Punajuju</strain>
    </source>
</reference>
<evidence type="ECO:0000313" key="1">
    <source>
        <dbReference type="EMBL" id="KAI3708071.1"/>
    </source>
</evidence>